<evidence type="ECO:0000313" key="3">
    <source>
        <dbReference type="Proteomes" id="UP000194127"/>
    </source>
</evidence>
<dbReference type="RefSeq" id="XP_024337908.1">
    <property type="nucleotide sequence ID" value="XM_024485927.1"/>
</dbReference>
<protein>
    <recommendedName>
        <fullName evidence="1">DUF6699 domain-containing protein</fullName>
    </recommendedName>
</protein>
<proteinExistence type="predicted"/>
<accession>A0A1X6MXL3</accession>
<dbReference type="Pfam" id="PF20415">
    <property type="entry name" value="DUF6699"/>
    <property type="match status" value="1"/>
</dbReference>
<dbReference type="InterPro" id="IPR046522">
    <property type="entry name" value="DUF6699"/>
</dbReference>
<reference evidence="2 3" key="1">
    <citation type="submission" date="2017-04" db="EMBL/GenBank/DDBJ databases">
        <title>Genome Sequence of the Model Brown-Rot Fungus Postia placenta SB12.</title>
        <authorList>
            <consortium name="DOE Joint Genome Institute"/>
            <person name="Gaskell J."/>
            <person name="Kersten P."/>
            <person name="Larrondo L.F."/>
            <person name="Canessa P."/>
            <person name="Martinez D."/>
            <person name="Hibbett D."/>
            <person name="Schmoll M."/>
            <person name="Kubicek C.P."/>
            <person name="Martinez A.T."/>
            <person name="Yadav J."/>
            <person name="Master E."/>
            <person name="Magnuson J.K."/>
            <person name="James T."/>
            <person name="Yaver D."/>
            <person name="Berka R."/>
            <person name="Labutti K."/>
            <person name="Lipzen A."/>
            <person name="Aerts A."/>
            <person name="Barry K."/>
            <person name="Henrissat B."/>
            <person name="Blanchette R."/>
            <person name="Grigoriev I."/>
            <person name="Cullen D."/>
        </authorList>
    </citation>
    <scope>NUCLEOTIDE SEQUENCE [LARGE SCALE GENOMIC DNA]</scope>
    <source>
        <strain evidence="2 3">MAD-698-R-SB12</strain>
    </source>
</reference>
<keyword evidence="3" id="KW-1185">Reference proteome</keyword>
<dbReference type="GeneID" id="36330876"/>
<evidence type="ECO:0000259" key="1">
    <source>
        <dbReference type="Pfam" id="PF20415"/>
    </source>
</evidence>
<sequence>MRLYNSHYPWYIDAESANPTGVTLHELFAAIWLSMMTPISNADYWNNEMNGEVRERIAAAWFARCEDDGERKRGVRRVDFLMDRVILEGFVRGKDGMWEMTIKRPT</sequence>
<dbReference type="STRING" id="670580.A0A1X6MXL3"/>
<dbReference type="OrthoDB" id="3265169at2759"/>
<dbReference type="AlphaFoldDB" id="A0A1X6MXL3"/>
<name>A0A1X6MXL3_9APHY</name>
<feature type="domain" description="DUF6699" evidence="1">
    <location>
        <begin position="1"/>
        <end position="96"/>
    </location>
</feature>
<dbReference type="Proteomes" id="UP000194127">
    <property type="component" value="Unassembled WGS sequence"/>
</dbReference>
<dbReference type="EMBL" id="KZ110599">
    <property type="protein sequence ID" value="OSX61114.1"/>
    <property type="molecule type" value="Genomic_DNA"/>
</dbReference>
<evidence type="ECO:0000313" key="2">
    <source>
        <dbReference type="EMBL" id="OSX61114.1"/>
    </source>
</evidence>
<gene>
    <name evidence="2" type="ORF">POSPLADRAFT_1146395</name>
</gene>
<organism evidence="2 3">
    <name type="scientific">Postia placenta MAD-698-R-SB12</name>
    <dbReference type="NCBI Taxonomy" id="670580"/>
    <lineage>
        <taxon>Eukaryota</taxon>
        <taxon>Fungi</taxon>
        <taxon>Dikarya</taxon>
        <taxon>Basidiomycota</taxon>
        <taxon>Agaricomycotina</taxon>
        <taxon>Agaricomycetes</taxon>
        <taxon>Polyporales</taxon>
        <taxon>Adustoporiaceae</taxon>
        <taxon>Rhodonia</taxon>
    </lineage>
</organism>